<accession>A0ABQ1K938</accession>
<gene>
    <name evidence="1" type="ORF">GCM10007424_28470</name>
</gene>
<comment type="caution">
    <text evidence="1">The sequence shown here is derived from an EMBL/GenBank/DDBJ whole genome shotgun (WGS) entry which is preliminary data.</text>
</comment>
<dbReference type="RefSeq" id="WP_188621996.1">
    <property type="nucleotide sequence ID" value="NZ_BMJE01000010.1"/>
</dbReference>
<name>A0ABQ1K938_9FLAO</name>
<evidence type="ECO:0000313" key="1">
    <source>
        <dbReference type="EMBL" id="GGB86705.1"/>
    </source>
</evidence>
<evidence type="ECO:0000313" key="2">
    <source>
        <dbReference type="Proteomes" id="UP000615760"/>
    </source>
</evidence>
<dbReference type="EMBL" id="BMJE01000010">
    <property type="protein sequence ID" value="GGB86705.1"/>
    <property type="molecule type" value="Genomic_DNA"/>
</dbReference>
<organism evidence="1 2">
    <name type="scientific">Flavobacterium suaedae</name>
    <dbReference type="NCBI Taxonomy" id="1767027"/>
    <lineage>
        <taxon>Bacteria</taxon>
        <taxon>Pseudomonadati</taxon>
        <taxon>Bacteroidota</taxon>
        <taxon>Flavobacteriia</taxon>
        <taxon>Flavobacteriales</taxon>
        <taxon>Flavobacteriaceae</taxon>
        <taxon>Flavobacterium</taxon>
    </lineage>
</organism>
<sequence length="144" mass="17047">MLLKTIEELEKWMRDNCFNFDSYSVNGNFIHEGYGIENSGGLFMWYYTERGEKENLKCFATETEAVIYAYNQITADKWANAHCIGFTQNKEKSFELSSKLEEMNIPFFQDEIPYYGEKLPVYRTFVSGCDIKRVTDLKAKYYMY</sequence>
<protein>
    <submittedName>
        <fullName evidence="1">Uncharacterized protein</fullName>
    </submittedName>
</protein>
<proteinExistence type="predicted"/>
<keyword evidence="2" id="KW-1185">Reference proteome</keyword>
<dbReference type="Proteomes" id="UP000615760">
    <property type="component" value="Unassembled WGS sequence"/>
</dbReference>
<reference evidence="2" key="1">
    <citation type="journal article" date="2019" name="Int. J. Syst. Evol. Microbiol.">
        <title>The Global Catalogue of Microorganisms (GCM) 10K type strain sequencing project: providing services to taxonomists for standard genome sequencing and annotation.</title>
        <authorList>
            <consortium name="The Broad Institute Genomics Platform"/>
            <consortium name="The Broad Institute Genome Sequencing Center for Infectious Disease"/>
            <person name="Wu L."/>
            <person name="Ma J."/>
        </authorList>
    </citation>
    <scope>NUCLEOTIDE SEQUENCE [LARGE SCALE GENOMIC DNA]</scope>
    <source>
        <strain evidence="2">CGMCC 1.15461</strain>
    </source>
</reference>